<dbReference type="EMBL" id="BGPR01006100">
    <property type="protein sequence ID" value="GBN16083.1"/>
    <property type="molecule type" value="Genomic_DNA"/>
</dbReference>
<accession>A0A4Y2LPX7</accession>
<evidence type="ECO:0000313" key="1">
    <source>
        <dbReference type="EMBL" id="GBN16083.1"/>
    </source>
</evidence>
<name>A0A4Y2LPX7_ARAVE</name>
<keyword evidence="2" id="KW-1185">Reference proteome</keyword>
<dbReference type="PANTHER" id="PTHR47326:SF1">
    <property type="entry name" value="HTH PSQ-TYPE DOMAIN-CONTAINING PROTEIN"/>
    <property type="match status" value="1"/>
</dbReference>
<evidence type="ECO:0000313" key="2">
    <source>
        <dbReference type="Proteomes" id="UP000499080"/>
    </source>
</evidence>
<dbReference type="AlphaFoldDB" id="A0A4Y2LPX7"/>
<dbReference type="Gene3D" id="3.30.420.10">
    <property type="entry name" value="Ribonuclease H-like superfamily/Ribonuclease H"/>
    <property type="match status" value="1"/>
</dbReference>
<dbReference type="OrthoDB" id="7910953at2759"/>
<dbReference type="GO" id="GO:0003676">
    <property type="term" value="F:nucleic acid binding"/>
    <property type="evidence" value="ECO:0007669"/>
    <property type="project" value="InterPro"/>
</dbReference>
<dbReference type="InterPro" id="IPR036397">
    <property type="entry name" value="RNaseH_sf"/>
</dbReference>
<organism evidence="1 2">
    <name type="scientific">Araneus ventricosus</name>
    <name type="common">Orbweaver spider</name>
    <name type="synonym">Epeira ventricosa</name>
    <dbReference type="NCBI Taxonomy" id="182803"/>
    <lineage>
        <taxon>Eukaryota</taxon>
        <taxon>Metazoa</taxon>
        <taxon>Ecdysozoa</taxon>
        <taxon>Arthropoda</taxon>
        <taxon>Chelicerata</taxon>
        <taxon>Arachnida</taxon>
        <taxon>Araneae</taxon>
        <taxon>Araneomorphae</taxon>
        <taxon>Entelegynae</taxon>
        <taxon>Araneoidea</taxon>
        <taxon>Araneidae</taxon>
        <taxon>Araneus</taxon>
    </lineage>
</organism>
<protein>
    <submittedName>
        <fullName evidence="1">Uncharacterized protein</fullName>
    </submittedName>
</protein>
<dbReference type="Proteomes" id="UP000499080">
    <property type="component" value="Unassembled WGS sequence"/>
</dbReference>
<gene>
    <name evidence="1" type="ORF">AVEN_80415_1</name>
</gene>
<comment type="caution">
    <text evidence="1">The sequence shown here is derived from an EMBL/GenBank/DDBJ whole genome shotgun (WGS) entry which is preliminary data.</text>
</comment>
<dbReference type="PANTHER" id="PTHR47326">
    <property type="entry name" value="TRANSPOSABLE ELEMENT TC3 TRANSPOSASE-LIKE PROTEIN"/>
    <property type="match status" value="1"/>
</dbReference>
<sequence>MPQLDSDSTHYIFQQDGAPPHWSTEFRTFKSTSSKALDLSKWRCRRCLLLLATEISGLDTLRFFLWGCVKDRVYVPPMPKTIEKLKVRICNALVSVTEQMFQNVWREMDYRLDVVRVTKASLIEQL</sequence>
<reference evidence="1 2" key="1">
    <citation type="journal article" date="2019" name="Sci. Rep.">
        <title>Orb-weaving spider Araneus ventricosus genome elucidates the spidroin gene catalogue.</title>
        <authorList>
            <person name="Kono N."/>
            <person name="Nakamura H."/>
            <person name="Ohtoshi R."/>
            <person name="Moran D.A.P."/>
            <person name="Shinohara A."/>
            <person name="Yoshida Y."/>
            <person name="Fujiwara M."/>
            <person name="Mori M."/>
            <person name="Tomita M."/>
            <person name="Arakawa K."/>
        </authorList>
    </citation>
    <scope>NUCLEOTIDE SEQUENCE [LARGE SCALE GENOMIC DNA]</scope>
</reference>
<proteinExistence type="predicted"/>